<dbReference type="AlphaFoldDB" id="A0A7C1FQP6"/>
<organism evidence="7">
    <name type="scientific">Caldilinea aerophila</name>
    <dbReference type="NCBI Taxonomy" id="133453"/>
    <lineage>
        <taxon>Bacteria</taxon>
        <taxon>Bacillati</taxon>
        <taxon>Chloroflexota</taxon>
        <taxon>Caldilineae</taxon>
        <taxon>Caldilineales</taxon>
        <taxon>Caldilineaceae</taxon>
        <taxon>Caldilinea</taxon>
    </lineage>
</organism>
<keyword evidence="4 5" id="KW-0472">Membrane</keyword>
<name>A0A7C1FQP6_9CHLR</name>
<dbReference type="SUPFAM" id="SSF103473">
    <property type="entry name" value="MFS general substrate transporter"/>
    <property type="match status" value="1"/>
</dbReference>
<dbReference type="Pfam" id="PF07690">
    <property type="entry name" value="MFS_1"/>
    <property type="match status" value="1"/>
</dbReference>
<evidence type="ECO:0000313" key="7">
    <source>
        <dbReference type="EMBL" id="HDX31020.1"/>
    </source>
</evidence>
<accession>A0A7C1FQP6</accession>
<dbReference type="InterPro" id="IPR011701">
    <property type="entry name" value="MFS"/>
</dbReference>
<feature type="transmembrane region" description="Helical" evidence="5">
    <location>
        <begin position="268"/>
        <end position="287"/>
    </location>
</feature>
<sequence>MPDLTPPMAESSRVFIATLLFFVAFYMLLVPLPPYLVKVGLADWQVGLVLGTFGVAALVGRPLAGLAADRFGRRSVIWAGVLSFLIGVLAVLTTANVLWLMAARTLQALGYVAVTTAATARITDLAPPARQGATIARFGIAANLAMTMTPAAVDLALRRATPEQVFIAAALAACLCGLMALRFGERPVEEQSRGTVLRFWTLPGPIRHPWLAAALLGVGFGVWLQFLPLLAMRRAVQPVGALYAIYGLAIVLTRLLTASWQDRGWERLLLVSGFSAMAGGLGLFAFTATLSTFSAATALVAAGGGVLHPLLIALHVRHMPASLRGQAVSTFYLGFDLGNGMGVWVSGFALQWWGLTALFGLAMVSALVGAAISALRNFEAPKLTERRNLQ</sequence>
<dbReference type="InterPro" id="IPR020846">
    <property type="entry name" value="MFS_dom"/>
</dbReference>
<keyword evidence="3 5" id="KW-1133">Transmembrane helix</keyword>
<keyword evidence="2 5" id="KW-0812">Transmembrane</keyword>
<feature type="transmembrane region" description="Helical" evidence="5">
    <location>
        <begin position="76"/>
        <end position="99"/>
    </location>
</feature>
<dbReference type="InterPro" id="IPR036259">
    <property type="entry name" value="MFS_trans_sf"/>
</dbReference>
<feature type="transmembrane region" description="Helical" evidence="5">
    <location>
        <begin position="352"/>
        <end position="375"/>
    </location>
</feature>
<gene>
    <name evidence="7" type="ORF">ENQ20_05940</name>
</gene>
<dbReference type="PROSITE" id="PS50850">
    <property type="entry name" value="MFS"/>
    <property type="match status" value="1"/>
</dbReference>
<evidence type="ECO:0000256" key="2">
    <source>
        <dbReference type="ARBA" id="ARBA00022692"/>
    </source>
</evidence>
<feature type="transmembrane region" description="Helical" evidence="5">
    <location>
        <begin position="44"/>
        <end position="64"/>
    </location>
</feature>
<evidence type="ECO:0000259" key="6">
    <source>
        <dbReference type="PROSITE" id="PS50850"/>
    </source>
</evidence>
<feature type="domain" description="Major facilitator superfamily (MFS) profile" evidence="6">
    <location>
        <begin position="10"/>
        <end position="381"/>
    </location>
</feature>
<dbReference type="InterPro" id="IPR052714">
    <property type="entry name" value="MFS_Exporter"/>
</dbReference>
<proteinExistence type="predicted"/>
<evidence type="ECO:0000256" key="3">
    <source>
        <dbReference type="ARBA" id="ARBA00022989"/>
    </source>
</evidence>
<comment type="subcellular location">
    <subcellularLocation>
        <location evidence="1">Cell membrane</location>
        <topology evidence="1">Multi-pass membrane protein</topology>
    </subcellularLocation>
</comment>
<feature type="transmembrane region" description="Helical" evidence="5">
    <location>
        <begin position="165"/>
        <end position="183"/>
    </location>
</feature>
<evidence type="ECO:0000256" key="4">
    <source>
        <dbReference type="ARBA" id="ARBA00023136"/>
    </source>
</evidence>
<feature type="transmembrane region" description="Helical" evidence="5">
    <location>
        <begin position="12"/>
        <end position="32"/>
    </location>
</feature>
<dbReference type="Gene3D" id="1.20.1250.20">
    <property type="entry name" value="MFS general substrate transporter like domains"/>
    <property type="match status" value="1"/>
</dbReference>
<dbReference type="PANTHER" id="PTHR23531">
    <property type="entry name" value="QUINOLENE RESISTANCE PROTEIN NORA"/>
    <property type="match status" value="1"/>
</dbReference>
<feature type="transmembrane region" description="Helical" evidence="5">
    <location>
        <begin position="210"/>
        <end position="230"/>
    </location>
</feature>
<evidence type="ECO:0000256" key="5">
    <source>
        <dbReference type="SAM" id="Phobius"/>
    </source>
</evidence>
<dbReference type="PANTHER" id="PTHR23531:SF1">
    <property type="entry name" value="QUINOLENE RESISTANCE PROTEIN NORA"/>
    <property type="match status" value="1"/>
</dbReference>
<feature type="transmembrane region" description="Helical" evidence="5">
    <location>
        <begin position="293"/>
        <end position="316"/>
    </location>
</feature>
<dbReference type="PROSITE" id="PS00216">
    <property type="entry name" value="SUGAR_TRANSPORT_1"/>
    <property type="match status" value="1"/>
</dbReference>
<comment type="caution">
    <text evidence="7">The sequence shown here is derived from an EMBL/GenBank/DDBJ whole genome shotgun (WGS) entry which is preliminary data.</text>
</comment>
<dbReference type="InterPro" id="IPR005829">
    <property type="entry name" value="Sugar_transporter_CS"/>
</dbReference>
<reference evidence="7" key="1">
    <citation type="journal article" date="2020" name="mSystems">
        <title>Genome- and Community-Level Interaction Insights into Carbon Utilization and Element Cycling Functions of Hydrothermarchaeota in Hydrothermal Sediment.</title>
        <authorList>
            <person name="Zhou Z."/>
            <person name="Liu Y."/>
            <person name="Xu W."/>
            <person name="Pan J."/>
            <person name="Luo Z.H."/>
            <person name="Li M."/>
        </authorList>
    </citation>
    <scope>NUCLEOTIDE SEQUENCE [LARGE SCALE GENOMIC DNA]</scope>
    <source>
        <strain evidence="7">SpSt-289</strain>
    </source>
</reference>
<evidence type="ECO:0000256" key="1">
    <source>
        <dbReference type="ARBA" id="ARBA00004651"/>
    </source>
</evidence>
<dbReference type="EMBL" id="DSMG01000066">
    <property type="protein sequence ID" value="HDX31020.1"/>
    <property type="molecule type" value="Genomic_DNA"/>
</dbReference>
<feature type="transmembrane region" description="Helical" evidence="5">
    <location>
        <begin position="236"/>
        <end position="256"/>
    </location>
</feature>
<dbReference type="GO" id="GO:0005886">
    <property type="term" value="C:plasma membrane"/>
    <property type="evidence" value="ECO:0007669"/>
    <property type="project" value="UniProtKB-SubCell"/>
</dbReference>
<dbReference type="GO" id="GO:0022857">
    <property type="term" value="F:transmembrane transporter activity"/>
    <property type="evidence" value="ECO:0007669"/>
    <property type="project" value="InterPro"/>
</dbReference>
<protein>
    <submittedName>
        <fullName evidence="7">MFS transporter</fullName>
    </submittedName>
</protein>